<dbReference type="Ensembl" id="ENSFHET00000021363.1">
    <property type="protein sequence ID" value="ENSFHEP00000013738.1"/>
    <property type="gene ID" value="ENSFHEG00000015310.1"/>
</dbReference>
<evidence type="ECO:0000256" key="6">
    <source>
        <dbReference type="SAM" id="MobiDB-lite"/>
    </source>
</evidence>
<dbReference type="PANTHER" id="PTHR23280:SF24">
    <property type="entry name" value="BAND 4.1-LIKE PROTEIN 1"/>
    <property type="match status" value="1"/>
</dbReference>
<dbReference type="InterPro" id="IPR014847">
    <property type="entry name" value="FA"/>
</dbReference>
<dbReference type="InterPro" id="IPR019749">
    <property type="entry name" value="Band_41_domain"/>
</dbReference>
<dbReference type="Pfam" id="PF08736">
    <property type="entry name" value="FA"/>
    <property type="match status" value="1"/>
</dbReference>
<dbReference type="Proteomes" id="UP000265000">
    <property type="component" value="Unplaced"/>
</dbReference>
<dbReference type="PRINTS" id="PR00661">
    <property type="entry name" value="ERMFAMILY"/>
</dbReference>
<dbReference type="PROSITE" id="PS50057">
    <property type="entry name" value="FERM_3"/>
    <property type="match status" value="1"/>
</dbReference>
<dbReference type="STRING" id="8078.ENSFHEP00000013738"/>
<dbReference type="Gene3D" id="1.20.80.10">
    <property type="match status" value="1"/>
</dbReference>
<dbReference type="InterPro" id="IPR019748">
    <property type="entry name" value="FERM_central"/>
</dbReference>
<reference evidence="8" key="2">
    <citation type="submission" date="2025-09" db="UniProtKB">
        <authorList>
            <consortium name="Ensembl"/>
        </authorList>
    </citation>
    <scope>IDENTIFICATION</scope>
</reference>
<dbReference type="InterPro" id="IPR000798">
    <property type="entry name" value="Ez/rad/moesin-like"/>
</dbReference>
<dbReference type="InterPro" id="IPR018980">
    <property type="entry name" value="FERM_PH-like_C"/>
</dbReference>
<dbReference type="SUPFAM" id="SSF54236">
    <property type="entry name" value="Ubiquitin-like"/>
    <property type="match status" value="1"/>
</dbReference>
<dbReference type="Pfam" id="PF00373">
    <property type="entry name" value="FERM_M"/>
    <property type="match status" value="1"/>
</dbReference>
<dbReference type="InterPro" id="IPR035963">
    <property type="entry name" value="FERM_2"/>
</dbReference>
<dbReference type="FunFam" id="1.20.80.10:FF:000001">
    <property type="entry name" value="Erythrocyte membrane protein band 4.1"/>
    <property type="match status" value="1"/>
</dbReference>
<dbReference type="FunFam" id="2.30.29.30:FF:000001">
    <property type="entry name" value="Erythrocyte membrane protein band 4.1"/>
    <property type="match status" value="1"/>
</dbReference>
<dbReference type="SMART" id="SM01195">
    <property type="entry name" value="FA"/>
    <property type="match status" value="1"/>
</dbReference>
<dbReference type="SMART" id="SM00295">
    <property type="entry name" value="B41"/>
    <property type="match status" value="1"/>
</dbReference>
<evidence type="ECO:0000256" key="4">
    <source>
        <dbReference type="ARBA" id="ARBA00023203"/>
    </source>
</evidence>
<dbReference type="InterPro" id="IPR014352">
    <property type="entry name" value="FERM/acyl-CoA-bd_prot_sf"/>
</dbReference>
<proteinExistence type="predicted"/>
<dbReference type="InterPro" id="IPR029071">
    <property type="entry name" value="Ubiquitin-like_domsf"/>
</dbReference>
<dbReference type="PRINTS" id="PR00935">
    <property type="entry name" value="BAND41"/>
</dbReference>
<feature type="region of interest" description="Disordered" evidence="6">
    <location>
        <begin position="385"/>
        <end position="405"/>
    </location>
</feature>
<dbReference type="Pfam" id="PF04382">
    <property type="entry name" value="SAB"/>
    <property type="match status" value="1"/>
</dbReference>
<sequence length="835" mass="93800">SSETNCLDKSPALKKRDQGDMDDSSEKTPSKASRSPQKTTKRLKTVPVKVSLLDGSEYDTAAEKFAKGQTLLDMVCGHLNLLERDYFGLTFIDSDNSKNWLDPSKEIKKQIRVGSWTFGFAVKFYPPDPSVLIEDITRYYLCLQLRDDILSGRLPCSFVTHALLGSYTVQAELGDYDPEEHGPDYVSEFHFAPNQTRELEERVMELHRNYRGMTPAEAEMNFLENAKKLSMYGVDLHHAKDSEGIDIMLGVSANGLLIYRDRLRINRFAWPKILKISYKRSNFYIKIRPGEYEQFESTIGFKLPNHRASKRLWKVCIEHHTFFRLVSPEPPPKGFLVIGSKFRYSGRTQAQTRQASALIDRPAPQFDRSVSKRYLQTRSIDGASALGDSMDQLSQRSSSDHTQFMSREDLDQEGSLDLDHDHYLYHEQDQYTPLGAICSTPTKTLELKVKGGFRPRNCDVVHLRPKQEQFLDKPEDVLQKHQASINELKRALKQPNSKKAPREKRLPSATPPAGTPERKTETPPTPAIHEEHLSDTSKEPWERRLGSVSEDDQDHEILYLKETHLGIERKCSSITVSSTSSLEAEVDFTVLTDLHTGMEEFSRGMTELGERDLSPDGGLRFGIDLLHQHGPPEPPAPLVSAPLTRGPVVPKKPKRSVQVSSSIDRDHSHKEASRLPTAPPLSREASDIAPTPTARKTDIRTETQPNGSELTTTIVEFTDQDHGITGLSEVSYSTRQSVSPVSINKRSLESSGSPVLVAENVTSATTHVSKTVKGGYSETRIEKRIIITGDDDVDQEQALAIAIQEAKQQHPDMQVTKAVVIREIEPSSEDRHGTS</sequence>
<dbReference type="InterPro" id="IPR000299">
    <property type="entry name" value="FERM_domain"/>
</dbReference>
<evidence type="ECO:0000259" key="7">
    <source>
        <dbReference type="PROSITE" id="PS50057"/>
    </source>
</evidence>
<keyword evidence="9" id="KW-1185">Reference proteome</keyword>
<dbReference type="Pfam" id="PF05902">
    <property type="entry name" value="4_1_CTD"/>
    <property type="match status" value="1"/>
</dbReference>
<feature type="compositionally biased region" description="Basic and acidic residues" evidence="6">
    <location>
        <begin position="528"/>
        <end position="541"/>
    </location>
</feature>
<evidence type="ECO:0000256" key="3">
    <source>
        <dbReference type="ARBA" id="ARBA00022553"/>
    </source>
</evidence>
<feature type="region of interest" description="Disordered" evidence="6">
    <location>
        <begin position="1"/>
        <end position="41"/>
    </location>
</feature>
<feature type="compositionally biased region" description="Polar residues" evidence="6">
    <location>
        <begin position="391"/>
        <end position="405"/>
    </location>
</feature>
<dbReference type="InterPro" id="IPR018979">
    <property type="entry name" value="FERM_N"/>
</dbReference>
<dbReference type="SUPFAM" id="SSF50729">
    <property type="entry name" value="PH domain-like"/>
    <property type="match status" value="1"/>
</dbReference>
<keyword evidence="4" id="KW-0009">Actin-binding</keyword>
<evidence type="ECO:0000256" key="1">
    <source>
        <dbReference type="ARBA" id="ARBA00004245"/>
    </source>
</evidence>
<name>A0A3Q2PKA1_FUNHE</name>
<feature type="compositionally biased region" description="Basic and acidic residues" evidence="6">
    <location>
        <begin position="14"/>
        <end position="29"/>
    </location>
</feature>
<dbReference type="SMART" id="SM01196">
    <property type="entry name" value="FERM_C"/>
    <property type="match status" value="1"/>
</dbReference>
<dbReference type="FunFam" id="3.10.20.90:FF:000002">
    <property type="entry name" value="Erythrocyte protein band 4.1-like 3"/>
    <property type="match status" value="1"/>
</dbReference>
<organism evidence="8 9">
    <name type="scientific">Fundulus heteroclitus</name>
    <name type="common">Killifish</name>
    <name type="synonym">Mummichog</name>
    <dbReference type="NCBI Taxonomy" id="8078"/>
    <lineage>
        <taxon>Eukaryota</taxon>
        <taxon>Metazoa</taxon>
        <taxon>Chordata</taxon>
        <taxon>Craniata</taxon>
        <taxon>Vertebrata</taxon>
        <taxon>Euteleostomi</taxon>
        <taxon>Actinopterygii</taxon>
        <taxon>Neopterygii</taxon>
        <taxon>Teleostei</taxon>
        <taxon>Neoteleostei</taxon>
        <taxon>Acanthomorphata</taxon>
        <taxon>Ovalentaria</taxon>
        <taxon>Atherinomorphae</taxon>
        <taxon>Cyprinodontiformes</taxon>
        <taxon>Fundulidae</taxon>
        <taxon>Fundulus</taxon>
    </lineage>
</organism>
<dbReference type="Gene3D" id="2.30.29.30">
    <property type="entry name" value="Pleckstrin-homology domain (PH domain)/Phosphotyrosine-binding domain (PTB)"/>
    <property type="match status" value="1"/>
</dbReference>
<dbReference type="GO" id="GO:0030866">
    <property type="term" value="P:cortical actin cytoskeleton organization"/>
    <property type="evidence" value="ECO:0007669"/>
    <property type="project" value="InterPro"/>
</dbReference>
<keyword evidence="5" id="KW-0206">Cytoskeleton</keyword>
<dbReference type="GO" id="GO:0003779">
    <property type="term" value="F:actin binding"/>
    <property type="evidence" value="ECO:0007669"/>
    <property type="project" value="UniProtKB-KW"/>
</dbReference>
<reference evidence="8" key="1">
    <citation type="submission" date="2025-08" db="UniProtKB">
        <authorList>
            <consortium name="Ensembl"/>
        </authorList>
    </citation>
    <scope>IDENTIFICATION</scope>
</reference>
<dbReference type="InterPro" id="IPR008379">
    <property type="entry name" value="Band_4.1_C"/>
</dbReference>
<evidence type="ECO:0000256" key="5">
    <source>
        <dbReference type="ARBA" id="ARBA00023212"/>
    </source>
</evidence>
<feature type="compositionally biased region" description="Basic and acidic residues" evidence="6">
    <location>
        <begin position="663"/>
        <end position="673"/>
    </location>
</feature>
<evidence type="ECO:0000313" key="9">
    <source>
        <dbReference type="Proteomes" id="UP000265000"/>
    </source>
</evidence>
<comment type="subcellular location">
    <subcellularLocation>
        <location evidence="1">Cytoplasm</location>
        <location evidence="1">Cytoskeleton</location>
    </subcellularLocation>
</comment>
<dbReference type="GO" id="GO:0005198">
    <property type="term" value="F:structural molecule activity"/>
    <property type="evidence" value="ECO:0007669"/>
    <property type="project" value="InterPro"/>
</dbReference>
<dbReference type="InterPro" id="IPR007477">
    <property type="entry name" value="SAB_dom"/>
</dbReference>
<dbReference type="GO" id="GO:0005886">
    <property type="term" value="C:plasma membrane"/>
    <property type="evidence" value="ECO:0007669"/>
    <property type="project" value="TreeGrafter"/>
</dbReference>
<dbReference type="CDD" id="cd14473">
    <property type="entry name" value="FERM_B-lobe"/>
    <property type="match status" value="1"/>
</dbReference>
<dbReference type="GO" id="GO:0005856">
    <property type="term" value="C:cytoskeleton"/>
    <property type="evidence" value="ECO:0007669"/>
    <property type="project" value="UniProtKB-SubCell"/>
</dbReference>
<feature type="domain" description="FERM" evidence="7">
    <location>
        <begin position="46"/>
        <end position="327"/>
    </location>
</feature>
<dbReference type="GO" id="GO:0031032">
    <property type="term" value="P:actomyosin structure organization"/>
    <property type="evidence" value="ECO:0007669"/>
    <property type="project" value="TreeGrafter"/>
</dbReference>
<dbReference type="PANTHER" id="PTHR23280">
    <property type="entry name" value="4.1 G PROTEIN"/>
    <property type="match status" value="1"/>
</dbReference>
<dbReference type="PIRSF" id="PIRSF002304">
    <property type="entry name" value="Membrane_skeletal_4_1"/>
    <property type="match status" value="1"/>
</dbReference>
<dbReference type="AlphaFoldDB" id="A0A3Q2PKA1"/>
<keyword evidence="2" id="KW-0963">Cytoplasm</keyword>
<dbReference type="Gene3D" id="3.10.20.90">
    <property type="entry name" value="Phosphatidylinositol 3-kinase Catalytic Subunit, Chain A, domain 1"/>
    <property type="match status" value="1"/>
</dbReference>
<dbReference type="SUPFAM" id="SSF47031">
    <property type="entry name" value="Second domain of FERM"/>
    <property type="match status" value="1"/>
</dbReference>
<protein>
    <submittedName>
        <fullName evidence="8">Band 4.1-like protein 1</fullName>
    </submittedName>
</protein>
<dbReference type="CDD" id="cd13184">
    <property type="entry name" value="FERM_C_4_1_family"/>
    <property type="match status" value="1"/>
</dbReference>
<evidence type="ECO:0000256" key="2">
    <source>
        <dbReference type="ARBA" id="ARBA00022490"/>
    </source>
</evidence>
<dbReference type="GeneTree" id="ENSGT00940000155617"/>
<dbReference type="InterPro" id="IPR011993">
    <property type="entry name" value="PH-like_dom_sf"/>
</dbReference>
<dbReference type="PROSITE" id="PS00660">
    <property type="entry name" value="FERM_1"/>
    <property type="match status" value="1"/>
</dbReference>
<dbReference type="PROSITE" id="PS00661">
    <property type="entry name" value="FERM_2"/>
    <property type="match status" value="1"/>
</dbReference>
<dbReference type="Pfam" id="PF09380">
    <property type="entry name" value="FERM_C"/>
    <property type="match status" value="1"/>
</dbReference>
<feature type="compositionally biased region" description="Polar residues" evidence="6">
    <location>
        <begin position="702"/>
        <end position="711"/>
    </location>
</feature>
<dbReference type="Pfam" id="PF09379">
    <property type="entry name" value="FERM_N"/>
    <property type="match status" value="1"/>
</dbReference>
<dbReference type="InterPro" id="IPR019747">
    <property type="entry name" value="FERM_CS"/>
</dbReference>
<accession>A0A3Q2PKA1</accession>
<evidence type="ECO:0000313" key="8">
    <source>
        <dbReference type="Ensembl" id="ENSFHEP00000013738.1"/>
    </source>
</evidence>
<feature type="region of interest" description="Disordered" evidence="6">
    <location>
        <begin position="612"/>
        <end position="711"/>
    </location>
</feature>
<keyword evidence="3" id="KW-0597">Phosphoprotein</keyword>
<feature type="region of interest" description="Disordered" evidence="6">
    <location>
        <begin position="489"/>
        <end position="541"/>
    </location>
</feature>